<dbReference type="Gene3D" id="3.10.580.10">
    <property type="entry name" value="CBS-domain"/>
    <property type="match status" value="1"/>
</dbReference>
<dbReference type="PANTHER" id="PTHR43080">
    <property type="entry name" value="CBS DOMAIN-CONTAINING PROTEIN CBSX3, MITOCHONDRIAL"/>
    <property type="match status" value="1"/>
</dbReference>
<dbReference type="PANTHER" id="PTHR43080:SF2">
    <property type="entry name" value="CBS DOMAIN-CONTAINING PROTEIN"/>
    <property type="match status" value="1"/>
</dbReference>
<evidence type="ECO:0000313" key="5">
    <source>
        <dbReference type="Proteomes" id="UP001595816"/>
    </source>
</evidence>
<evidence type="ECO:0000256" key="2">
    <source>
        <dbReference type="PROSITE-ProRule" id="PRU00703"/>
    </source>
</evidence>
<dbReference type="RefSeq" id="WP_253762818.1">
    <property type="nucleotide sequence ID" value="NZ_JAMZDZ010000001.1"/>
</dbReference>
<gene>
    <name evidence="4" type="ORF">ACFOZ4_30740</name>
</gene>
<protein>
    <submittedName>
        <fullName evidence="4">CBS domain-containing protein</fullName>
    </submittedName>
</protein>
<keyword evidence="5" id="KW-1185">Reference proteome</keyword>
<dbReference type="InterPro" id="IPR046342">
    <property type="entry name" value="CBS_dom_sf"/>
</dbReference>
<feature type="domain" description="CBS" evidence="3">
    <location>
        <begin position="9"/>
        <end position="67"/>
    </location>
</feature>
<feature type="domain" description="CBS" evidence="3">
    <location>
        <begin position="74"/>
        <end position="131"/>
    </location>
</feature>
<evidence type="ECO:0000313" key="4">
    <source>
        <dbReference type="EMBL" id="MFC4135010.1"/>
    </source>
</evidence>
<organism evidence="4 5">
    <name type="scientific">Hamadaea flava</name>
    <dbReference type="NCBI Taxonomy" id="1742688"/>
    <lineage>
        <taxon>Bacteria</taxon>
        <taxon>Bacillati</taxon>
        <taxon>Actinomycetota</taxon>
        <taxon>Actinomycetes</taxon>
        <taxon>Micromonosporales</taxon>
        <taxon>Micromonosporaceae</taxon>
        <taxon>Hamadaea</taxon>
    </lineage>
</organism>
<dbReference type="InterPro" id="IPR000644">
    <property type="entry name" value="CBS_dom"/>
</dbReference>
<sequence>MRLTAETVMTGDPVTIEATDSIVHAARLMRDYDIGDLIVTDRGHVVGIVTDRDIVIRGIADSRGVETTHVGEVCSRDVVTVGPDEELDQVVAIMCEHAVRRMPVISGGRVVGVISLGDLAREDGELALTDAKSVLTEISLAQPNR</sequence>
<dbReference type="PROSITE" id="PS51371">
    <property type="entry name" value="CBS"/>
    <property type="match status" value="2"/>
</dbReference>
<reference evidence="5" key="1">
    <citation type="journal article" date="2019" name="Int. J. Syst. Evol. Microbiol.">
        <title>The Global Catalogue of Microorganisms (GCM) 10K type strain sequencing project: providing services to taxonomists for standard genome sequencing and annotation.</title>
        <authorList>
            <consortium name="The Broad Institute Genomics Platform"/>
            <consortium name="The Broad Institute Genome Sequencing Center for Infectious Disease"/>
            <person name="Wu L."/>
            <person name="Ma J."/>
        </authorList>
    </citation>
    <scope>NUCLEOTIDE SEQUENCE [LARGE SCALE GENOMIC DNA]</scope>
    <source>
        <strain evidence="5">CGMCC 4.7289</strain>
    </source>
</reference>
<evidence type="ECO:0000256" key="1">
    <source>
        <dbReference type="ARBA" id="ARBA00023122"/>
    </source>
</evidence>
<accession>A0ABV8LW82</accession>
<comment type="caution">
    <text evidence="4">The sequence shown here is derived from an EMBL/GenBank/DDBJ whole genome shotgun (WGS) entry which is preliminary data.</text>
</comment>
<dbReference type="Pfam" id="PF00571">
    <property type="entry name" value="CBS"/>
    <property type="match status" value="2"/>
</dbReference>
<keyword evidence="1 2" id="KW-0129">CBS domain</keyword>
<dbReference type="SUPFAM" id="SSF54631">
    <property type="entry name" value="CBS-domain pair"/>
    <property type="match status" value="1"/>
</dbReference>
<dbReference type="CDD" id="cd04622">
    <property type="entry name" value="CBS_pair_HRP1_like"/>
    <property type="match status" value="1"/>
</dbReference>
<evidence type="ECO:0000259" key="3">
    <source>
        <dbReference type="PROSITE" id="PS51371"/>
    </source>
</evidence>
<dbReference type="SMART" id="SM00116">
    <property type="entry name" value="CBS"/>
    <property type="match status" value="2"/>
</dbReference>
<dbReference type="InterPro" id="IPR051257">
    <property type="entry name" value="Diverse_CBS-Domain"/>
</dbReference>
<proteinExistence type="predicted"/>
<name>A0ABV8LW82_9ACTN</name>
<dbReference type="Proteomes" id="UP001595816">
    <property type="component" value="Unassembled WGS sequence"/>
</dbReference>
<dbReference type="EMBL" id="JBHSAY010000020">
    <property type="protein sequence ID" value="MFC4135010.1"/>
    <property type="molecule type" value="Genomic_DNA"/>
</dbReference>